<keyword evidence="3" id="KW-1185">Reference proteome</keyword>
<sequence>MVHVQDGLIIENMHHVPYTFSIGPEVYASMTAVCAAGRGICPSLPFGGQILSAANTTYFVVVYFQGMDFIRAEEYVFSHVADEGLLNACVGAEHVQIFTDIKKKHGSHALTSDVRIVEMARAAESTGLQADPVELRDVAGSVRLPVLIGSGVTHDNVEHYLDAIAMINWLSFQEGRRLGKCC</sequence>
<comment type="similarity">
    <text evidence="1">Belongs to the BtpA family.</text>
</comment>
<evidence type="ECO:0000313" key="2">
    <source>
        <dbReference type="Ensembl" id="ENSSTUP00000008552.1"/>
    </source>
</evidence>
<dbReference type="PANTHER" id="PTHR21381:SF3">
    <property type="entry name" value="SGC REGION PROTEIN SGCQ-RELATED"/>
    <property type="match status" value="1"/>
</dbReference>
<dbReference type="OMA" id="EYVFSHV"/>
<dbReference type="Proteomes" id="UP000472277">
    <property type="component" value="Chromosome 29"/>
</dbReference>
<accession>A0A673WIF5</accession>
<evidence type="ECO:0000313" key="3">
    <source>
        <dbReference type="Proteomes" id="UP000472277"/>
    </source>
</evidence>
<evidence type="ECO:0000256" key="1">
    <source>
        <dbReference type="ARBA" id="ARBA00006007"/>
    </source>
</evidence>
<dbReference type="InterPro" id="IPR011060">
    <property type="entry name" value="RibuloseP-bd_barrel"/>
</dbReference>
<dbReference type="Ensembl" id="ENSSTUT00000009163.1">
    <property type="protein sequence ID" value="ENSSTUP00000008552.1"/>
    <property type="gene ID" value="ENSSTUG00000004250.1"/>
</dbReference>
<dbReference type="InterPro" id="IPR005137">
    <property type="entry name" value="BtpA"/>
</dbReference>
<name>A0A673WIF5_SALTR</name>
<dbReference type="GeneTree" id="ENSGT00390000006020"/>
<dbReference type="AlphaFoldDB" id="A0A673WIF5"/>
<dbReference type="PANTHER" id="PTHR21381">
    <property type="entry name" value="ZGC:162297"/>
    <property type="match status" value="1"/>
</dbReference>
<organism evidence="2 3">
    <name type="scientific">Salmo trutta</name>
    <name type="common">Brown trout</name>
    <dbReference type="NCBI Taxonomy" id="8032"/>
    <lineage>
        <taxon>Eukaryota</taxon>
        <taxon>Metazoa</taxon>
        <taxon>Chordata</taxon>
        <taxon>Craniata</taxon>
        <taxon>Vertebrata</taxon>
        <taxon>Euteleostomi</taxon>
        <taxon>Actinopterygii</taxon>
        <taxon>Neopterygii</taxon>
        <taxon>Teleostei</taxon>
        <taxon>Protacanthopterygii</taxon>
        <taxon>Salmoniformes</taxon>
        <taxon>Salmonidae</taxon>
        <taxon>Salmoninae</taxon>
        <taxon>Salmo</taxon>
    </lineage>
</organism>
<dbReference type="InParanoid" id="A0A673WIF5"/>
<dbReference type="Pfam" id="PF03437">
    <property type="entry name" value="BtpA"/>
    <property type="match status" value="1"/>
</dbReference>
<proteinExistence type="inferred from homology"/>
<reference evidence="2" key="2">
    <citation type="submission" date="2025-09" db="UniProtKB">
        <authorList>
            <consortium name="Ensembl"/>
        </authorList>
    </citation>
    <scope>IDENTIFICATION</scope>
</reference>
<reference evidence="2" key="1">
    <citation type="submission" date="2025-08" db="UniProtKB">
        <authorList>
            <consortium name="Ensembl"/>
        </authorList>
    </citation>
    <scope>IDENTIFICATION</scope>
</reference>
<dbReference type="SUPFAM" id="SSF51366">
    <property type="entry name" value="Ribulose-phoshate binding barrel"/>
    <property type="match status" value="1"/>
</dbReference>
<protein>
    <submittedName>
        <fullName evidence="2">Zgc:162297</fullName>
    </submittedName>
</protein>